<proteinExistence type="predicted"/>
<gene>
    <name evidence="1" type="ORF">T01_12074</name>
</gene>
<evidence type="ECO:0000313" key="2">
    <source>
        <dbReference type="Proteomes" id="UP000054776"/>
    </source>
</evidence>
<keyword evidence="2" id="KW-1185">Reference proteome</keyword>
<protein>
    <submittedName>
        <fullName evidence="1">Uncharacterized protein</fullName>
    </submittedName>
</protein>
<sequence>MQNSNSNEHIASNNFLVNSSGKRRHVSTQGIVATLGIYVQFLQTVEYNRKYNSVIFDNVTNSCIILNSKLPNSVVNV</sequence>
<dbReference type="InParanoid" id="A0A0V1BFG8"/>
<comment type="caution">
    <text evidence="1">The sequence shown here is derived from an EMBL/GenBank/DDBJ whole genome shotgun (WGS) entry which is preliminary data.</text>
</comment>
<dbReference type="OrthoDB" id="10347914at2759"/>
<dbReference type="Proteomes" id="UP000054776">
    <property type="component" value="Unassembled WGS sequence"/>
</dbReference>
<reference evidence="1 2" key="1">
    <citation type="submission" date="2015-01" db="EMBL/GenBank/DDBJ databases">
        <title>Evolution of Trichinella species and genotypes.</title>
        <authorList>
            <person name="Korhonen P.K."/>
            <person name="Edoardo P."/>
            <person name="Giuseppe L.R."/>
            <person name="Gasser R.B."/>
        </authorList>
    </citation>
    <scope>NUCLEOTIDE SEQUENCE [LARGE SCALE GENOMIC DNA]</scope>
    <source>
        <strain evidence="1">ISS3</strain>
    </source>
</reference>
<dbReference type="AlphaFoldDB" id="A0A0V1BFG8"/>
<organism evidence="1 2">
    <name type="scientific">Trichinella spiralis</name>
    <name type="common">Trichina worm</name>
    <dbReference type="NCBI Taxonomy" id="6334"/>
    <lineage>
        <taxon>Eukaryota</taxon>
        <taxon>Metazoa</taxon>
        <taxon>Ecdysozoa</taxon>
        <taxon>Nematoda</taxon>
        <taxon>Enoplea</taxon>
        <taxon>Dorylaimia</taxon>
        <taxon>Trichinellida</taxon>
        <taxon>Trichinellidae</taxon>
        <taxon>Trichinella</taxon>
    </lineage>
</organism>
<accession>A0A0V1BFG8</accession>
<evidence type="ECO:0000313" key="1">
    <source>
        <dbReference type="EMBL" id="KRY35646.1"/>
    </source>
</evidence>
<name>A0A0V1BFG8_TRISP</name>
<dbReference type="EMBL" id="JYDH01000051">
    <property type="protein sequence ID" value="KRY35646.1"/>
    <property type="molecule type" value="Genomic_DNA"/>
</dbReference>